<feature type="compositionally biased region" description="Acidic residues" evidence="1">
    <location>
        <begin position="54"/>
        <end position="74"/>
    </location>
</feature>
<comment type="caution">
    <text evidence="2">The sequence shown here is derived from an EMBL/GenBank/DDBJ whole genome shotgun (WGS) entry which is preliminary data.</text>
</comment>
<evidence type="ECO:0000313" key="3">
    <source>
        <dbReference type="Proteomes" id="UP001066276"/>
    </source>
</evidence>
<reference evidence="2" key="1">
    <citation type="journal article" date="2022" name="bioRxiv">
        <title>Sequencing and chromosome-scale assembly of the giantPleurodeles waltlgenome.</title>
        <authorList>
            <person name="Brown T."/>
            <person name="Elewa A."/>
            <person name="Iarovenko S."/>
            <person name="Subramanian E."/>
            <person name="Araus A.J."/>
            <person name="Petzold A."/>
            <person name="Susuki M."/>
            <person name="Suzuki K.-i.T."/>
            <person name="Hayashi T."/>
            <person name="Toyoda A."/>
            <person name="Oliveira C."/>
            <person name="Osipova E."/>
            <person name="Leigh N.D."/>
            <person name="Simon A."/>
            <person name="Yun M.H."/>
        </authorList>
    </citation>
    <scope>NUCLEOTIDE SEQUENCE</scope>
    <source>
        <strain evidence="2">20211129_DDA</strain>
        <tissue evidence="2">Liver</tissue>
    </source>
</reference>
<evidence type="ECO:0000313" key="2">
    <source>
        <dbReference type="EMBL" id="KAJ1119288.1"/>
    </source>
</evidence>
<accession>A0AAV7NT61</accession>
<evidence type="ECO:0000256" key="1">
    <source>
        <dbReference type="SAM" id="MobiDB-lite"/>
    </source>
</evidence>
<dbReference type="AlphaFoldDB" id="A0AAV7NT61"/>
<feature type="region of interest" description="Disordered" evidence="1">
    <location>
        <begin position="46"/>
        <end position="111"/>
    </location>
</feature>
<proteinExistence type="predicted"/>
<sequence>MEMEPCNFDNFSRAEQLKLCKQKGLKADNSAIKLDLQVALMAFEQVQRRHTSSQEDEVDDNEEEEEQTEDEEREDPTKGLEQPEGPNASPAEDQDAMDAQDGARSNVSARA</sequence>
<organism evidence="2 3">
    <name type="scientific">Pleurodeles waltl</name>
    <name type="common">Iberian ribbed newt</name>
    <dbReference type="NCBI Taxonomy" id="8319"/>
    <lineage>
        <taxon>Eukaryota</taxon>
        <taxon>Metazoa</taxon>
        <taxon>Chordata</taxon>
        <taxon>Craniata</taxon>
        <taxon>Vertebrata</taxon>
        <taxon>Euteleostomi</taxon>
        <taxon>Amphibia</taxon>
        <taxon>Batrachia</taxon>
        <taxon>Caudata</taxon>
        <taxon>Salamandroidea</taxon>
        <taxon>Salamandridae</taxon>
        <taxon>Pleurodelinae</taxon>
        <taxon>Pleurodeles</taxon>
    </lineage>
</organism>
<protein>
    <submittedName>
        <fullName evidence="2">Uncharacterized protein</fullName>
    </submittedName>
</protein>
<gene>
    <name evidence="2" type="ORF">NDU88_007474</name>
</gene>
<keyword evidence="3" id="KW-1185">Reference proteome</keyword>
<dbReference type="Proteomes" id="UP001066276">
    <property type="component" value="Chromosome 8"/>
</dbReference>
<name>A0AAV7NT61_PLEWA</name>
<dbReference type="EMBL" id="JANPWB010000012">
    <property type="protein sequence ID" value="KAJ1119288.1"/>
    <property type="molecule type" value="Genomic_DNA"/>
</dbReference>